<sequence length="65" mass="6939">MSNNTVNIVITNSHSDNRGDEAAQRAMINTLGKLIPNSKLTVVTASPCGLDLQEGVDVFKFAAYS</sequence>
<organism evidence="1">
    <name type="scientific">marine sediment metagenome</name>
    <dbReference type="NCBI Taxonomy" id="412755"/>
    <lineage>
        <taxon>unclassified sequences</taxon>
        <taxon>metagenomes</taxon>
        <taxon>ecological metagenomes</taxon>
    </lineage>
</organism>
<proteinExistence type="predicted"/>
<feature type="non-terminal residue" evidence="1">
    <location>
        <position position="65"/>
    </location>
</feature>
<name>X0Z9I8_9ZZZZ</name>
<reference evidence="1" key="1">
    <citation type="journal article" date="2014" name="Front. Microbiol.">
        <title>High frequency of phylogenetically diverse reductive dehalogenase-homologous genes in deep subseafloor sedimentary metagenomes.</title>
        <authorList>
            <person name="Kawai M."/>
            <person name="Futagami T."/>
            <person name="Toyoda A."/>
            <person name="Takaki Y."/>
            <person name="Nishi S."/>
            <person name="Hori S."/>
            <person name="Arai W."/>
            <person name="Tsubouchi T."/>
            <person name="Morono Y."/>
            <person name="Uchiyama I."/>
            <person name="Ito T."/>
            <person name="Fujiyama A."/>
            <person name="Inagaki F."/>
            <person name="Takami H."/>
        </authorList>
    </citation>
    <scope>NUCLEOTIDE SEQUENCE</scope>
    <source>
        <strain evidence="1">Expedition CK06-06</strain>
    </source>
</reference>
<accession>X0Z9I8</accession>
<gene>
    <name evidence="1" type="ORF">S01H1_84860</name>
</gene>
<protein>
    <submittedName>
        <fullName evidence="1">Uncharacterized protein</fullName>
    </submittedName>
</protein>
<comment type="caution">
    <text evidence="1">The sequence shown here is derived from an EMBL/GenBank/DDBJ whole genome shotgun (WGS) entry which is preliminary data.</text>
</comment>
<dbReference type="EMBL" id="BARS01058065">
    <property type="protein sequence ID" value="GAG45136.1"/>
    <property type="molecule type" value="Genomic_DNA"/>
</dbReference>
<evidence type="ECO:0000313" key="1">
    <source>
        <dbReference type="EMBL" id="GAG45136.1"/>
    </source>
</evidence>
<dbReference type="AlphaFoldDB" id="X0Z9I8"/>